<evidence type="ECO:0000313" key="8">
    <source>
        <dbReference type="EMBL" id="GAA5111980.1"/>
    </source>
</evidence>
<evidence type="ECO:0000256" key="1">
    <source>
        <dbReference type="ARBA" id="ARBA00004496"/>
    </source>
</evidence>
<accession>A0ABP9NDY5</accession>
<comment type="caution">
    <text evidence="8">The sequence shown here is derived from an EMBL/GenBank/DDBJ whole genome shotgun (WGS) entry which is preliminary data.</text>
</comment>
<dbReference type="PANTHER" id="PTHR42891:SF1">
    <property type="entry name" value="D-GLYCERO-BETA-D-MANNO-HEPTOSE-1,7-BISPHOSPHATE 7-PHOSPHATASE"/>
    <property type="match status" value="1"/>
</dbReference>
<dbReference type="InterPro" id="IPR006549">
    <property type="entry name" value="HAD-SF_hydro_IIIA"/>
</dbReference>
<comment type="similarity">
    <text evidence="7">Belongs to the gmhB family.</text>
</comment>
<dbReference type="InterPro" id="IPR036412">
    <property type="entry name" value="HAD-like_sf"/>
</dbReference>
<evidence type="ECO:0000256" key="3">
    <source>
        <dbReference type="ARBA" id="ARBA00022723"/>
    </source>
</evidence>
<evidence type="ECO:0000256" key="4">
    <source>
        <dbReference type="ARBA" id="ARBA00022801"/>
    </source>
</evidence>
<keyword evidence="9" id="KW-1185">Reference proteome</keyword>
<dbReference type="Gene3D" id="3.40.50.1000">
    <property type="entry name" value="HAD superfamily/HAD-like"/>
    <property type="match status" value="1"/>
</dbReference>
<dbReference type="NCBIfam" id="TIGR00213">
    <property type="entry name" value="GmhB_yaeD"/>
    <property type="match status" value="1"/>
</dbReference>
<protein>
    <recommendedName>
        <fullName evidence="6 7">D,D-heptose 1,7-bisphosphate phosphatase</fullName>
        <ecNumber evidence="7">3.1.3.-</ecNumber>
    </recommendedName>
</protein>
<dbReference type="PIRSF" id="PIRSF004682">
    <property type="entry name" value="GmhB"/>
    <property type="match status" value="1"/>
</dbReference>
<dbReference type="PANTHER" id="PTHR42891">
    <property type="entry name" value="D-GLYCERO-BETA-D-MANNO-HEPTOSE-1,7-BISPHOSPHATE 7-PHOSPHATASE"/>
    <property type="match status" value="1"/>
</dbReference>
<dbReference type="Proteomes" id="UP001500171">
    <property type="component" value="Unassembled WGS sequence"/>
</dbReference>
<evidence type="ECO:0000256" key="7">
    <source>
        <dbReference type="PIRNR" id="PIRNR004682"/>
    </source>
</evidence>
<dbReference type="Pfam" id="PF13242">
    <property type="entry name" value="Hydrolase_like"/>
    <property type="match status" value="1"/>
</dbReference>
<reference evidence="9" key="1">
    <citation type="journal article" date="2019" name="Int. J. Syst. Evol. Microbiol.">
        <title>The Global Catalogue of Microorganisms (GCM) 10K type strain sequencing project: providing services to taxonomists for standard genome sequencing and annotation.</title>
        <authorList>
            <consortium name="The Broad Institute Genomics Platform"/>
            <consortium name="The Broad Institute Genome Sequencing Center for Infectious Disease"/>
            <person name="Wu L."/>
            <person name="Ma J."/>
        </authorList>
    </citation>
    <scope>NUCLEOTIDE SEQUENCE [LARGE SCALE GENOMIC DNA]</scope>
    <source>
        <strain evidence="9">JCM 18050</strain>
    </source>
</reference>
<dbReference type="EC" id="3.1.3.-" evidence="7"/>
<evidence type="ECO:0000256" key="6">
    <source>
        <dbReference type="ARBA" id="ARBA00031828"/>
    </source>
</evidence>
<organism evidence="8 9">
    <name type="scientific">Orbus sasakiae</name>
    <dbReference type="NCBI Taxonomy" id="1078475"/>
    <lineage>
        <taxon>Bacteria</taxon>
        <taxon>Pseudomonadati</taxon>
        <taxon>Pseudomonadota</taxon>
        <taxon>Gammaproteobacteria</taxon>
        <taxon>Orbales</taxon>
        <taxon>Orbaceae</taxon>
        <taxon>Orbus</taxon>
    </lineage>
</organism>
<dbReference type="CDD" id="cd07503">
    <property type="entry name" value="HAD_HisB-N"/>
    <property type="match status" value="1"/>
</dbReference>
<evidence type="ECO:0000256" key="2">
    <source>
        <dbReference type="ARBA" id="ARBA00022490"/>
    </source>
</evidence>
<keyword evidence="3" id="KW-0479">Metal-binding</keyword>
<dbReference type="InterPro" id="IPR006543">
    <property type="entry name" value="Histidinol-phos"/>
</dbReference>
<sequence length="180" mass="20222">MKPAIFLDRDGTINIDYNYVHKIDDFHFIDGVIDALAELKKMGYLLVVTTNQSGIARDIFTQEQFDTLTEWMDWSLIDRGVEIDGVYYCPHDPNHTDCECRKPNPGMILAAKKDLNIDIANSYMVGDRVSDLLSGKNAGVKKTVLVRTGDPITAEAESQADWVIDSLADLPNKIKNEQTK</sequence>
<dbReference type="InterPro" id="IPR004446">
    <property type="entry name" value="Heptose_bisP_phosphatase"/>
</dbReference>
<dbReference type="InterPro" id="IPR023214">
    <property type="entry name" value="HAD_sf"/>
</dbReference>
<dbReference type="NCBIfam" id="TIGR01656">
    <property type="entry name" value="Histidinol-ppas"/>
    <property type="match status" value="1"/>
</dbReference>
<dbReference type="SUPFAM" id="SSF56784">
    <property type="entry name" value="HAD-like"/>
    <property type="match status" value="1"/>
</dbReference>
<name>A0ABP9NDY5_9GAMM</name>
<dbReference type="NCBIfam" id="NF006506">
    <property type="entry name" value="PRK08942.1"/>
    <property type="match status" value="1"/>
</dbReference>
<keyword evidence="4 7" id="KW-0378">Hydrolase</keyword>
<proteinExistence type="inferred from homology"/>
<evidence type="ECO:0000313" key="9">
    <source>
        <dbReference type="Proteomes" id="UP001500171"/>
    </source>
</evidence>
<gene>
    <name evidence="8" type="primary">gmhB</name>
    <name evidence="8" type="ORF">GCM10023211_18060</name>
</gene>
<evidence type="ECO:0000256" key="5">
    <source>
        <dbReference type="ARBA" id="ARBA00023277"/>
    </source>
</evidence>
<dbReference type="NCBIfam" id="TIGR01662">
    <property type="entry name" value="HAD-SF-IIIA"/>
    <property type="match status" value="1"/>
</dbReference>
<keyword evidence="2 7" id="KW-0963">Cytoplasm</keyword>
<dbReference type="RefSeq" id="WP_345491374.1">
    <property type="nucleotide sequence ID" value="NZ_BAABHY010000005.1"/>
</dbReference>
<comment type="subcellular location">
    <subcellularLocation>
        <location evidence="1 7">Cytoplasm</location>
    </subcellularLocation>
</comment>
<keyword evidence="5 7" id="KW-0119">Carbohydrate metabolism</keyword>
<dbReference type="EMBL" id="BAABHY010000005">
    <property type="protein sequence ID" value="GAA5111980.1"/>
    <property type="molecule type" value="Genomic_DNA"/>
</dbReference>